<keyword evidence="8" id="KW-0564">Palmitate</keyword>
<gene>
    <name evidence="12" type="ORF">OUZ56_013359</name>
</gene>
<dbReference type="InterPro" id="IPR039056">
    <property type="entry name" value="SPEC"/>
</dbReference>
<keyword evidence="9" id="KW-0206">Cytoskeleton</keyword>
<keyword evidence="13" id="KW-1185">Reference proteome</keyword>
<feature type="domain" description="CRIB" evidence="11">
    <location>
        <begin position="63"/>
        <end position="76"/>
    </location>
</feature>
<evidence type="ECO:0000256" key="8">
    <source>
        <dbReference type="ARBA" id="ARBA00023139"/>
    </source>
</evidence>
<evidence type="ECO:0000256" key="10">
    <source>
        <dbReference type="ARBA" id="ARBA00023288"/>
    </source>
</evidence>
<comment type="subcellular location">
    <subcellularLocation>
        <location evidence="1">Cell membrane</location>
        <topology evidence="1">Lipid-anchor</topology>
    </subcellularLocation>
    <subcellularLocation>
        <location evidence="2">Cytoplasm</location>
        <location evidence="2">Cytoskeleton</location>
    </subcellularLocation>
</comment>
<dbReference type="Gene3D" id="3.90.810.10">
    <property type="entry name" value="CRIB domain"/>
    <property type="match status" value="1"/>
</dbReference>
<sequence length="120" mass="13498">MSSQRAYSLHGHRYSSTVLPFNHQPLTRERMAGGDIWVQWFTCCVTQQPPPRRRRPPIDRSMIGLPQNFQHTAHIGSSDVAMGTRHLVALQNHMQSKGGYDTAVPFEDTASRQAPTVTVT</sequence>
<accession>A0ABQ9Z5M7</accession>
<keyword evidence="6" id="KW-0133">Cell shape</keyword>
<protein>
    <recommendedName>
        <fullName evidence="11">CRIB domain-containing protein</fullName>
    </recommendedName>
</protein>
<evidence type="ECO:0000256" key="7">
    <source>
        <dbReference type="ARBA" id="ARBA00023136"/>
    </source>
</evidence>
<keyword evidence="7" id="KW-0472">Membrane</keyword>
<organism evidence="12 13">
    <name type="scientific">Daphnia magna</name>
    <dbReference type="NCBI Taxonomy" id="35525"/>
    <lineage>
        <taxon>Eukaryota</taxon>
        <taxon>Metazoa</taxon>
        <taxon>Ecdysozoa</taxon>
        <taxon>Arthropoda</taxon>
        <taxon>Crustacea</taxon>
        <taxon>Branchiopoda</taxon>
        <taxon>Diplostraca</taxon>
        <taxon>Cladocera</taxon>
        <taxon>Anomopoda</taxon>
        <taxon>Daphniidae</taxon>
        <taxon>Daphnia</taxon>
    </lineage>
</organism>
<evidence type="ECO:0000256" key="5">
    <source>
        <dbReference type="ARBA" id="ARBA00022490"/>
    </source>
</evidence>
<dbReference type="Proteomes" id="UP001234178">
    <property type="component" value="Unassembled WGS sequence"/>
</dbReference>
<comment type="similarity">
    <text evidence="3">Belongs to the CDC42SE/SPEC family.</text>
</comment>
<proteinExistence type="inferred from homology"/>
<dbReference type="PROSITE" id="PS50108">
    <property type="entry name" value="CRIB"/>
    <property type="match status" value="1"/>
</dbReference>
<keyword evidence="10" id="KW-0449">Lipoprotein</keyword>
<evidence type="ECO:0000313" key="12">
    <source>
        <dbReference type="EMBL" id="KAK4008208.1"/>
    </source>
</evidence>
<keyword evidence="4" id="KW-1003">Cell membrane</keyword>
<name>A0ABQ9Z5M7_9CRUS</name>
<evidence type="ECO:0000256" key="4">
    <source>
        <dbReference type="ARBA" id="ARBA00022475"/>
    </source>
</evidence>
<evidence type="ECO:0000259" key="11">
    <source>
        <dbReference type="PROSITE" id="PS50108"/>
    </source>
</evidence>
<reference evidence="12 13" key="1">
    <citation type="journal article" date="2023" name="Nucleic Acids Res.">
        <title>The hologenome of Daphnia magna reveals possible DNA methylation and microbiome-mediated evolution of the host genome.</title>
        <authorList>
            <person name="Chaturvedi A."/>
            <person name="Li X."/>
            <person name="Dhandapani V."/>
            <person name="Marshall H."/>
            <person name="Kissane S."/>
            <person name="Cuenca-Cambronero M."/>
            <person name="Asole G."/>
            <person name="Calvet F."/>
            <person name="Ruiz-Romero M."/>
            <person name="Marangio P."/>
            <person name="Guigo R."/>
            <person name="Rago D."/>
            <person name="Mirbahai L."/>
            <person name="Eastwood N."/>
            <person name="Colbourne J.K."/>
            <person name="Zhou J."/>
            <person name="Mallon E."/>
            <person name="Orsini L."/>
        </authorList>
    </citation>
    <scope>NUCLEOTIDE SEQUENCE [LARGE SCALE GENOMIC DNA]</scope>
    <source>
        <strain evidence="12">LRV0_1</strain>
    </source>
</reference>
<evidence type="ECO:0000256" key="9">
    <source>
        <dbReference type="ARBA" id="ARBA00023212"/>
    </source>
</evidence>
<dbReference type="CDD" id="cd00132">
    <property type="entry name" value="CRIB"/>
    <property type="match status" value="1"/>
</dbReference>
<dbReference type="PANTHER" id="PTHR13502:SF6">
    <property type="entry name" value="CDC42 SMALL EFFECTOR PROTEIN HOMOLOG"/>
    <property type="match status" value="1"/>
</dbReference>
<evidence type="ECO:0000256" key="6">
    <source>
        <dbReference type="ARBA" id="ARBA00022960"/>
    </source>
</evidence>
<evidence type="ECO:0000256" key="1">
    <source>
        <dbReference type="ARBA" id="ARBA00004193"/>
    </source>
</evidence>
<evidence type="ECO:0000313" key="13">
    <source>
        <dbReference type="Proteomes" id="UP001234178"/>
    </source>
</evidence>
<dbReference type="InterPro" id="IPR000095">
    <property type="entry name" value="CRIB_dom"/>
</dbReference>
<evidence type="ECO:0000256" key="2">
    <source>
        <dbReference type="ARBA" id="ARBA00004245"/>
    </source>
</evidence>
<dbReference type="EMBL" id="JAOYFB010000002">
    <property type="protein sequence ID" value="KAK4008208.1"/>
    <property type="molecule type" value="Genomic_DNA"/>
</dbReference>
<evidence type="ECO:0000256" key="3">
    <source>
        <dbReference type="ARBA" id="ARBA00005720"/>
    </source>
</evidence>
<dbReference type="InterPro" id="IPR036936">
    <property type="entry name" value="CRIB_dom_sf"/>
</dbReference>
<keyword evidence="5" id="KW-0963">Cytoplasm</keyword>
<comment type="caution">
    <text evidence="12">The sequence shown here is derived from an EMBL/GenBank/DDBJ whole genome shotgun (WGS) entry which is preliminary data.</text>
</comment>
<dbReference type="PANTHER" id="PTHR13502">
    <property type="entry name" value="CDC42 SMALL EFFECTOR PROTEIN HOMOLOG"/>
    <property type="match status" value="1"/>
</dbReference>